<sequence length="112" mass="11755">MVDLFEGGSVRHGGLVLQLFPEFGLACAELLLCGAVAAYSFLGGFVIGVEQVVLERIQVLVDLRRDRGELRLDGLEFGGHLVVAGLVDLAGFVDGVADEVELVAVEAGDGVE</sequence>
<evidence type="ECO:0000313" key="2">
    <source>
        <dbReference type="EMBL" id="KJK50414.1"/>
    </source>
</evidence>
<protein>
    <submittedName>
        <fullName evidence="2">Uncharacterized protein</fullName>
    </submittedName>
</protein>
<proteinExistence type="predicted"/>
<keyword evidence="1" id="KW-0472">Membrane</keyword>
<comment type="caution">
    <text evidence="2">The sequence shown here is derived from an EMBL/GenBank/DDBJ whole genome shotgun (WGS) entry which is preliminary data.</text>
</comment>
<dbReference type="EMBL" id="JYJG01000059">
    <property type="protein sequence ID" value="KJK50414.1"/>
    <property type="molecule type" value="Genomic_DNA"/>
</dbReference>
<evidence type="ECO:0000313" key="3">
    <source>
        <dbReference type="Proteomes" id="UP000033393"/>
    </source>
</evidence>
<name>A0A0F0H3X7_LENAE</name>
<gene>
    <name evidence="2" type="ORF">UK23_10430</name>
</gene>
<keyword evidence="3" id="KW-1185">Reference proteome</keyword>
<reference evidence="2 3" key="1">
    <citation type="submission" date="2015-02" db="EMBL/GenBank/DDBJ databases">
        <authorList>
            <person name="Ju K.-S."/>
            <person name="Doroghazi J.R."/>
            <person name="Metcalf W."/>
        </authorList>
    </citation>
    <scope>NUCLEOTIDE SEQUENCE [LARGE SCALE GENOMIC DNA]</scope>
    <source>
        <strain evidence="2 3">NRRL B-16140</strain>
    </source>
</reference>
<organism evidence="2 3">
    <name type="scientific">Lentzea aerocolonigenes</name>
    <name type="common">Lechevalieria aerocolonigenes</name>
    <name type="synonym">Saccharothrix aerocolonigenes</name>
    <dbReference type="NCBI Taxonomy" id="68170"/>
    <lineage>
        <taxon>Bacteria</taxon>
        <taxon>Bacillati</taxon>
        <taxon>Actinomycetota</taxon>
        <taxon>Actinomycetes</taxon>
        <taxon>Pseudonocardiales</taxon>
        <taxon>Pseudonocardiaceae</taxon>
        <taxon>Lentzea</taxon>
    </lineage>
</organism>
<dbReference type="PATRIC" id="fig|68170.10.peg.888"/>
<dbReference type="RefSeq" id="WP_045311225.1">
    <property type="nucleotide sequence ID" value="NZ_JYJG01000059.1"/>
</dbReference>
<keyword evidence="1" id="KW-1133">Transmembrane helix</keyword>
<dbReference type="AlphaFoldDB" id="A0A0F0H3X7"/>
<accession>A0A0F0H3X7</accession>
<feature type="transmembrane region" description="Helical" evidence="1">
    <location>
        <begin position="23"/>
        <end position="47"/>
    </location>
</feature>
<dbReference type="Proteomes" id="UP000033393">
    <property type="component" value="Unassembled WGS sequence"/>
</dbReference>
<evidence type="ECO:0000256" key="1">
    <source>
        <dbReference type="SAM" id="Phobius"/>
    </source>
</evidence>
<keyword evidence="1" id="KW-0812">Transmembrane</keyword>